<dbReference type="InterPro" id="IPR036116">
    <property type="entry name" value="FN3_sf"/>
</dbReference>
<dbReference type="PANTHER" id="PTHR10963">
    <property type="entry name" value="GLYCOSYL HYDROLASE-RELATED"/>
    <property type="match status" value="1"/>
</dbReference>
<feature type="chain" id="PRO_5016754966" evidence="2">
    <location>
        <begin position="23"/>
        <end position="508"/>
    </location>
</feature>
<evidence type="ECO:0000259" key="3">
    <source>
        <dbReference type="PROSITE" id="PS51762"/>
    </source>
</evidence>
<organism evidence="4 5">
    <name type="scientific">Legionella wadsworthii</name>
    <dbReference type="NCBI Taxonomy" id="28088"/>
    <lineage>
        <taxon>Bacteria</taxon>
        <taxon>Pseudomonadati</taxon>
        <taxon>Pseudomonadota</taxon>
        <taxon>Gammaproteobacteria</taxon>
        <taxon>Legionellales</taxon>
        <taxon>Legionellaceae</taxon>
        <taxon>Legionella</taxon>
    </lineage>
</organism>
<dbReference type="AlphaFoldDB" id="A0A378LXL3"/>
<dbReference type="InterPro" id="IPR000757">
    <property type="entry name" value="Beta-glucanase-like"/>
</dbReference>
<evidence type="ECO:0000256" key="1">
    <source>
        <dbReference type="ARBA" id="ARBA00006865"/>
    </source>
</evidence>
<dbReference type="EC" id="3.2.1.39" evidence="4"/>
<dbReference type="Proteomes" id="UP000255297">
    <property type="component" value="Unassembled WGS sequence"/>
</dbReference>
<protein>
    <submittedName>
        <fullName evidence="4">Glucan endo-1,3-beta-glucosidase A1</fullName>
        <ecNumber evidence="4">3.2.1.39</ecNumber>
    </submittedName>
</protein>
<dbReference type="Pfam" id="PF26113">
    <property type="entry name" value="GH16_XgeA"/>
    <property type="match status" value="1"/>
</dbReference>
<dbReference type="GO" id="GO:0042973">
    <property type="term" value="F:glucan endo-1,3-beta-D-glucosidase activity"/>
    <property type="evidence" value="ECO:0007669"/>
    <property type="project" value="UniProtKB-EC"/>
</dbReference>
<dbReference type="STRING" id="1122170.GCA_000701265_01276"/>
<accession>A0A378LXL3</accession>
<gene>
    <name evidence="4" type="primary">glcA_2</name>
    <name evidence="4" type="ORF">NCTC11532_02812</name>
</gene>
<dbReference type="Gene3D" id="2.60.120.200">
    <property type="match status" value="1"/>
</dbReference>
<dbReference type="GO" id="GO:0005975">
    <property type="term" value="P:carbohydrate metabolic process"/>
    <property type="evidence" value="ECO:0007669"/>
    <property type="project" value="InterPro"/>
</dbReference>
<keyword evidence="4" id="KW-0326">Glycosidase</keyword>
<dbReference type="PANTHER" id="PTHR10963:SF55">
    <property type="entry name" value="GLYCOSIDE HYDROLASE FAMILY 16 PROTEIN"/>
    <property type="match status" value="1"/>
</dbReference>
<keyword evidence="4" id="KW-0378">Hydrolase</keyword>
<dbReference type="PROSITE" id="PS51762">
    <property type="entry name" value="GH16_2"/>
    <property type="match status" value="1"/>
</dbReference>
<dbReference type="InterPro" id="IPR050546">
    <property type="entry name" value="Glycosyl_Hydrlase_16"/>
</dbReference>
<keyword evidence="5" id="KW-1185">Reference proteome</keyword>
<dbReference type="SUPFAM" id="SSF49899">
    <property type="entry name" value="Concanavalin A-like lectins/glucanases"/>
    <property type="match status" value="1"/>
</dbReference>
<evidence type="ECO:0000313" key="4">
    <source>
        <dbReference type="EMBL" id="STY31258.1"/>
    </source>
</evidence>
<reference evidence="4 5" key="1">
    <citation type="submission" date="2018-06" db="EMBL/GenBank/DDBJ databases">
        <authorList>
            <consortium name="Pathogen Informatics"/>
            <person name="Doyle S."/>
        </authorList>
    </citation>
    <scope>NUCLEOTIDE SEQUENCE [LARGE SCALE GENOMIC DNA]</scope>
    <source>
        <strain evidence="4 5">NCTC11532</strain>
    </source>
</reference>
<keyword evidence="2" id="KW-0732">Signal</keyword>
<proteinExistence type="inferred from homology"/>
<dbReference type="SUPFAM" id="SSF49265">
    <property type="entry name" value="Fibronectin type III"/>
    <property type="match status" value="1"/>
</dbReference>
<comment type="similarity">
    <text evidence="1">Belongs to the glycosyl hydrolase 16 family.</text>
</comment>
<evidence type="ECO:0000313" key="5">
    <source>
        <dbReference type="Proteomes" id="UP000255297"/>
    </source>
</evidence>
<feature type="signal peptide" evidence="2">
    <location>
        <begin position="1"/>
        <end position="22"/>
    </location>
</feature>
<feature type="domain" description="GH16" evidence="3">
    <location>
        <begin position="49"/>
        <end position="325"/>
    </location>
</feature>
<dbReference type="InterPro" id="IPR013320">
    <property type="entry name" value="ConA-like_dom_sf"/>
</dbReference>
<sequence length="508" mass="56253">MIKTKNLLFILPSVFSCTFAFSAPCSFDQSKSCQIITDILQDKASNGLNYYASTNYDHRMSGEINVYDTSKVIKNTGGSLTLLADLVNTGFWRSGEIMTRANLNSPPFNSPVPSEVWTTKETKHGYLEVNINLPVCTKSTDDLCQQGKNPSSYNQGLWPAIWMMPTYDSNWPQNGEIDIMEAYPKNTAFNITTAALHFNGNSSQCGGGDCRGWGYSLESHQFPQLAYASPHTWGFEWEADPGSQNGGYIITGYIDNVKSWGPLKTDTLPADGAKALQRGFNDPNGGYYLIVNLAMGGPYAGAPNPKMQSASMKVNSIKVYQVGGSTPTDECNPPIDFSSTYTPDKRNITLTWTPPANSTNVVAYQVKDWQKRVLWKENKLSWTDTTLPGTSGKFTYFLSSVCSNGASKDVQYDVIIPDTPKCLPPTNINANYSSDKKSISLSWTAPTQSMPVSSYQVRDWQQRILWQGALKNWTDHSLPGTSGKFTYYINSVCNDQSSTMLQKDVFIN</sequence>
<dbReference type="RefSeq" id="WP_031566291.1">
    <property type="nucleotide sequence ID" value="NZ_CAAAIS010000016.1"/>
</dbReference>
<dbReference type="PROSITE" id="PS51257">
    <property type="entry name" value="PROKAR_LIPOPROTEIN"/>
    <property type="match status" value="1"/>
</dbReference>
<dbReference type="EMBL" id="UGPB01000001">
    <property type="protein sequence ID" value="STY31258.1"/>
    <property type="molecule type" value="Genomic_DNA"/>
</dbReference>
<dbReference type="OrthoDB" id="9809583at2"/>
<dbReference type="CDD" id="cd08023">
    <property type="entry name" value="GH16_laminarinase_like"/>
    <property type="match status" value="1"/>
</dbReference>
<evidence type="ECO:0000256" key="2">
    <source>
        <dbReference type="SAM" id="SignalP"/>
    </source>
</evidence>
<name>A0A378LXL3_9GAMM</name>